<keyword evidence="2" id="KW-0677">Repeat</keyword>
<evidence type="ECO:0000259" key="7">
    <source>
        <dbReference type="PROSITE" id="PS50090"/>
    </source>
</evidence>
<comment type="subcellular location">
    <subcellularLocation>
        <location evidence="1">Nucleus</location>
    </subcellularLocation>
</comment>
<dbReference type="InterPro" id="IPR009057">
    <property type="entry name" value="Homeodomain-like_sf"/>
</dbReference>
<dbReference type="Pfam" id="PF00249">
    <property type="entry name" value="Myb_DNA-binding"/>
    <property type="match status" value="2"/>
</dbReference>
<reference evidence="9" key="1">
    <citation type="submission" date="2014-05" db="EMBL/GenBank/DDBJ databases">
        <title>The transcriptome of the halophilic microalga Tetraselmis sp. GSL018 isolated from the Great Salt Lake, Utah.</title>
        <authorList>
            <person name="Jinkerson R.E."/>
            <person name="D'Adamo S."/>
            <person name="Posewitz M.C."/>
        </authorList>
    </citation>
    <scope>NUCLEOTIDE SEQUENCE</scope>
    <source>
        <strain evidence="9">GSL018</strain>
    </source>
</reference>
<dbReference type="Gene3D" id="1.10.10.60">
    <property type="entry name" value="Homeodomain-like"/>
    <property type="match status" value="2"/>
</dbReference>
<dbReference type="SUPFAM" id="SSF46689">
    <property type="entry name" value="Homeodomain-like"/>
    <property type="match status" value="1"/>
</dbReference>
<accession>A0A061S2C6</accession>
<dbReference type="GO" id="GO:0005634">
    <property type="term" value="C:nucleus"/>
    <property type="evidence" value="ECO:0007669"/>
    <property type="project" value="UniProtKB-SubCell"/>
</dbReference>
<dbReference type="GO" id="GO:0000981">
    <property type="term" value="F:DNA-binding transcription factor activity, RNA polymerase II-specific"/>
    <property type="evidence" value="ECO:0007669"/>
    <property type="project" value="TreeGrafter"/>
</dbReference>
<organism evidence="9">
    <name type="scientific">Tetraselmis sp. GSL018</name>
    <dbReference type="NCBI Taxonomy" id="582737"/>
    <lineage>
        <taxon>Eukaryota</taxon>
        <taxon>Viridiplantae</taxon>
        <taxon>Chlorophyta</taxon>
        <taxon>core chlorophytes</taxon>
        <taxon>Chlorodendrophyceae</taxon>
        <taxon>Chlorodendrales</taxon>
        <taxon>Chlorodendraceae</taxon>
        <taxon>Tetraselmis</taxon>
    </lineage>
</organism>
<dbReference type="CDD" id="cd00167">
    <property type="entry name" value="SANT"/>
    <property type="match status" value="1"/>
</dbReference>
<feature type="domain" description="Myb-like" evidence="7">
    <location>
        <begin position="53"/>
        <end position="104"/>
    </location>
</feature>
<feature type="domain" description="HTH myb-type" evidence="8">
    <location>
        <begin position="57"/>
        <end position="108"/>
    </location>
</feature>
<keyword evidence="5" id="KW-0804">Transcription</keyword>
<dbReference type="AlphaFoldDB" id="A0A061S2C6"/>
<dbReference type="FunFam" id="1.10.10.60:FF:000060">
    <property type="entry name" value="MYB transcription factor"/>
    <property type="match status" value="1"/>
</dbReference>
<dbReference type="EMBL" id="GBEZ01008425">
    <property type="protein sequence ID" value="JAC77114.1"/>
    <property type="molecule type" value="Transcribed_RNA"/>
</dbReference>
<evidence type="ECO:0000256" key="5">
    <source>
        <dbReference type="ARBA" id="ARBA00023163"/>
    </source>
</evidence>
<evidence type="ECO:0000259" key="8">
    <source>
        <dbReference type="PROSITE" id="PS51294"/>
    </source>
</evidence>
<dbReference type="InterPro" id="IPR017930">
    <property type="entry name" value="Myb_dom"/>
</dbReference>
<keyword evidence="3" id="KW-0805">Transcription regulation</keyword>
<evidence type="ECO:0000256" key="1">
    <source>
        <dbReference type="ARBA" id="ARBA00004123"/>
    </source>
</evidence>
<sequence length="156" mass="17927">MSSFRQGPWNDSEDRQLVQAVKENGPRNWKLIATKVAGRSPKSCRLRWINQLCPEINKASFSLVEDAIILLVFLEYGCKWSLAAKLLGNGRTDNAVKNRFYHYLSKLDNNVVKRNAFLSKGLNLTDLVYLQHKCTPDEVLAAKDRRLLRRAYTTNE</sequence>
<dbReference type="InterPro" id="IPR001005">
    <property type="entry name" value="SANT/Myb"/>
</dbReference>
<gene>
    <name evidence="9" type="ORF">TSPGSL018_18488</name>
</gene>
<dbReference type="PROSITE" id="PS51294">
    <property type="entry name" value="HTH_MYB"/>
    <property type="match status" value="2"/>
</dbReference>
<evidence type="ECO:0000256" key="4">
    <source>
        <dbReference type="ARBA" id="ARBA00023125"/>
    </source>
</evidence>
<evidence type="ECO:0000256" key="6">
    <source>
        <dbReference type="ARBA" id="ARBA00023242"/>
    </source>
</evidence>
<feature type="domain" description="Myb-like" evidence="7">
    <location>
        <begin position="1"/>
        <end position="52"/>
    </location>
</feature>
<dbReference type="InterPro" id="IPR050560">
    <property type="entry name" value="MYB_TF"/>
</dbReference>
<evidence type="ECO:0000256" key="2">
    <source>
        <dbReference type="ARBA" id="ARBA00022737"/>
    </source>
</evidence>
<name>A0A061S2C6_9CHLO</name>
<keyword evidence="4" id="KW-0238">DNA-binding</keyword>
<feature type="domain" description="HTH myb-type" evidence="8">
    <location>
        <begin position="1"/>
        <end position="56"/>
    </location>
</feature>
<proteinExistence type="predicted"/>
<dbReference type="SMART" id="SM00717">
    <property type="entry name" value="SANT"/>
    <property type="match status" value="2"/>
</dbReference>
<dbReference type="PANTHER" id="PTHR45614:SF25">
    <property type="entry name" value="MYB PROTEIN"/>
    <property type="match status" value="1"/>
</dbReference>
<evidence type="ECO:0000313" key="9">
    <source>
        <dbReference type="EMBL" id="JAC77114.1"/>
    </source>
</evidence>
<dbReference type="PANTHER" id="PTHR45614">
    <property type="entry name" value="MYB PROTEIN-RELATED"/>
    <property type="match status" value="1"/>
</dbReference>
<protein>
    <submittedName>
        <fullName evidence="9">R2r3-myb transcription factor</fullName>
    </submittedName>
</protein>
<evidence type="ECO:0000256" key="3">
    <source>
        <dbReference type="ARBA" id="ARBA00023015"/>
    </source>
</evidence>
<dbReference type="PROSITE" id="PS50090">
    <property type="entry name" value="MYB_LIKE"/>
    <property type="match status" value="2"/>
</dbReference>
<dbReference type="GO" id="GO:0000978">
    <property type="term" value="F:RNA polymerase II cis-regulatory region sequence-specific DNA binding"/>
    <property type="evidence" value="ECO:0007669"/>
    <property type="project" value="TreeGrafter"/>
</dbReference>
<keyword evidence="6" id="KW-0539">Nucleus</keyword>